<name>A0A1F6XF31_9BACT</name>
<organism evidence="6 7">
    <name type="scientific">Candidatus Nomurabacteria bacterium RIFCSPLOWO2_01_FULL_46_18</name>
    <dbReference type="NCBI Taxonomy" id="1801783"/>
    <lineage>
        <taxon>Bacteria</taxon>
        <taxon>Candidatus Nomuraibacteriota</taxon>
    </lineage>
</organism>
<dbReference type="InterPro" id="IPR000100">
    <property type="entry name" value="RNase_P"/>
</dbReference>
<proteinExistence type="predicted"/>
<keyword evidence="4" id="KW-0378">Hydrolase</keyword>
<keyword evidence="5" id="KW-0694">RNA-binding</keyword>
<dbReference type="GO" id="GO:0000049">
    <property type="term" value="F:tRNA binding"/>
    <property type="evidence" value="ECO:0007669"/>
    <property type="project" value="InterPro"/>
</dbReference>
<dbReference type="Proteomes" id="UP000179381">
    <property type="component" value="Unassembled WGS sequence"/>
</dbReference>
<evidence type="ECO:0000256" key="5">
    <source>
        <dbReference type="ARBA" id="ARBA00022884"/>
    </source>
</evidence>
<evidence type="ECO:0000256" key="3">
    <source>
        <dbReference type="ARBA" id="ARBA00022759"/>
    </source>
</evidence>
<dbReference type="SUPFAM" id="SSF54211">
    <property type="entry name" value="Ribosomal protein S5 domain 2-like"/>
    <property type="match status" value="1"/>
</dbReference>
<reference evidence="6 7" key="1">
    <citation type="journal article" date="2016" name="Nat. Commun.">
        <title>Thousands of microbial genomes shed light on interconnected biogeochemical processes in an aquifer system.</title>
        <authorList>
            <person name="Anantharaman K."/>
            <person name="Brown C.T."/>
            <person name="Hug L.A."/>
            <person name="Sharon I."/>
            <person name="Castelle C.J."/>
            <person name="Probst A.J."/>
            <person name="Thomas B.C."/>
            <person name="Singh A."/>
            <person name="Wilkins M.J."/>
            <person name="Karaoz U."/>
            <person name="Brodie E.L."/>
            <person name="Williams K.H."/>
            <person name="Hubbard S.S."/>
            <person name="Banfield J.F."/>
        </authorList>
    </citation>
    <scope>NUCLEOTIDE SEQUENCE [LARGE SCALE GENOMIC DNA]</scope>
</reference>
<dbReference type="Gene3D" id="3.30.230.10">
    <property type="match status" value="1"/>
</dbReference>
<dbReference type="GO" id="GO:0004526">
    <property type="term" value="F:ribonuclease P activity"/>
    <property type="evidence" value="ECO:0007669"/>
    <property type="project" value="InterPro"/>
</dbReference>
<evidence type="ECO:0000313" key="7">
    <source>
        <dbReference type="Proteomes" id="UP000179381"/>
    </source>
</evidence>
<dbReference type="InterPro" id="IPR020568">
    <property type="entry name" value="Ribosomal_Su5_D2-typ_SF"/>
</dbReference>
<accession>A0A1F6XF31</accession>
<gene>
    <name evidence="6" type="ORF">A2933_00660</name>
</gene>
<sequence length="104" mass="12162">MLPKKNRIDRKTVAKIFKIGRFVGSQNLTLKFIKESGGQSRISFVVPKNVARASSKRNYLRRRGYIIIEKYLNRFPLGFYGVFIFKTINIDIENEIKTILTKLH</sequence>
<dbReference type="InterPro" id="IPR014721">
    <property type="entry name" value="Ribsml_uS5_D2-typ_fold_subgr"/>
</dbReference>
<evidence type="ECO:0000256" key="2">
    <source>
        <dbReference type="ARBA" id="ARBA00022722"/>
    </source>
</evidence>
<evidence type="ECO:0000256" key="4">
    <source>
        <dbReference type="ARBA" id="ARBA00022801"/>
    </source>
</evidence>
<protein>
    <submittedName>
        <fullName evidence="6">Uncharacterized protein</fullName>
    </submittedName>
</protein>
<keyword evidence="1" id="KW-0819">tRNA processing</keyword>
<dbReference type="AlphaFoldDB" id="A0A1F6XF31"/>
<evidence type="ECO:0000313" key="6">
    <source>
        <dbReference type="EMBL" id="OGI92716.1"/>
    </source>
</evidence>
<dbReference type="GO" id="GO:0008033">
    <property type="term" value="P:tRNA processing"/>
    <property type="evidence" value="ECO:0007669"/>
    <property type="project" value="UniProtKB-KW"/>
</dbReference>
<dbReference type="Pfam" id="PF00825">
    <property type="entry name" value="Ribonuclease_P"/>
    <property type="match status" value="1"/>
</dbReference>
<comment type="caution">
    <text evidence="6">The sequence shown here is derived from an EMBL/GenBank/DDBJ whole genome shotgun (WGS) entry which is preliminary data.</text>
</comment>
<dbReference type="EMBL" id="MFVH01000001">
    <property type="protein sequence ID" value="OGI92716.1"/>
    <property type="molecule type" value="Genomic_DNA"/>
</dbReference>
<evidence type="ECO:0000256" key="1">
    <source>
        <dbReference type="ARBA" id="ARBA00022694"/>
    </source>
</evidence>
<keyword evidence="2" id="KW-0540">Nuclease</keyword>
<keyword evidence="3" id="KW-0255">Endonuclease</keyword>